<evidence type="ECO:0000256" key="1">
    <source>
        <dbReference type="SAM" id="MobiDB-lite"/>
    </source>
</evidence>
<evidence type="ECO:0000313" key="3">
    <source>
        <dbReference type="EMBL" id="PAV23288.1"/>
    </source>
</evidence>
<dbReference type="SMART" id="SM00786">
    <property type="entry name" value="SHR3_chaperone"/>
    <property type="match status" value="1"/>
</dbReference>
<feature type="transmembrane region" description="Helical" evidence="2">
    <location>
        <begin position="56"/>
        <end position="77"/>
    </location>
</feature>
<feature type="region of interest" description="Disordered" evidence="1">
    <location>
        <begin position="165"/>
        <end position="218"/>
    </location>
</feature>
<dbReference type="GO" id="GO:0005789">
    <property type="term" value="C:endoplasmic reticulum membrane"/>
    <property type="evidence" value="ECO:0007669"/>
    <property type="project" value="TreeGrafter"/>
</dbReference>
<feature type="transmembrane region" description="Helical" evidence="2">
    <location>
        <begin position="5"/>
        <end position="25"/>
    </location>
</feature>
<dbReference type="GO" id="GO:0051082">
    <property type="term" value="F:unfolded protein binding"/>
    <property type="evidence" value="ECO:0007669"/>
    <property type="project" value="TreeGrafter"/>
</dbReference>
<keyword evidence="2" id="KW-0812">Transmembrane</keyword>
<dbReference type="PANTHER" id="PTHR28228">
    <property type="entry name" value="SECRETORY COMPONENT PROTEIN SHR3"/>
    <property type="match status" value="1"/>
</dbReference>
<dbReference type="Pfam" id="PF08229">
    <property type="entry name" value="SHR3_chaperone"/>
    <property type="match status" value="1"/>
</dbReference>
<keyword evidence="4" id="KW-1185">Reference proteome</keyword>
<dbReference type="AlphaFoldDB" id="A0A286UUN2"/>
<dbReference type="GO" id="GO:0006888">
    <property type="term" value="P:endoplasmic reticulum to Golgi vesicle-mediated transport"/>
    <property type="evidence" value="ECO:0007669"/>
    <property type="project" value="TreeGrafter"/>
</dbReference>
<dbReference type="EMBL" id="NBII01000001">
    <property type="protein sequence ID" value="PAV23288.1"/>
    <property type="molecule type" value="Genomic_DNA"/>
</dbReference>
<keyword evidence="2" id="KW-1133">Transmembrane helix</keyword>
<comment type="caution">
    <text evidence="3">The sequence shown here is derived from an EMBL/GenBank/DDBJ whole genome shotgun (WGS) entry which is preliminary data.</text>
</comment>
<dbReference type="InterPro" id="IPR013248">
    <property type="entry name" value="Psh3/Shr3"/>
</dbReference>
<dbReference type="Proteomes" id="UP000217199">
    <property type="component" value="Unassembled WGS sequence"/>
</dbReference>
<evidence type="ECO:0000313" key="4">
    <source>
        <dbReference type="Proteomes" id="UP000217199"/>
    </source>
</evidence>
<dbReference type="PANTHER" id="PTHR28228:SF1">
    <property type="entry name" value="SECRETORY COMPONENT PROTEIN SHR3"/>
    <property type="match status" value="1"/>
</dbReference>
<reference evidence="3 4" key="1">
    <citation type="journal article" date="2017" name="Mol. Ecol.">
        <title>Comparative and population genomic landscape of Phellinus noxius: A hypervariable fungus causing root rot in trees.</title>
        <authorList>
            <person name="Chung C.L."/>
            <person name="Lee T.J."/>
            <person name="Akiba M."/>
            <person name="Lee H.H."/>
            <person name="Kuo T.H."/>
            <person name="Liu D."/>
            <person name="Ke H.M."/>
            <person name="Yokoi T."/>
            <person name="Roa M.B."/>
            <person name="Lu M.J."/>
            <person name="Chang Y.Y."/>
            <person name="Ann P.J."/>
            <person name="Tsai J.N."/>
            <person name="Chen C.Y."/>
            <person name="Tzean S.S."/>
            <person name="Ota Y."/>
            <person name="Hattori T."/>
            <person name="Sahashi N."/>
            <person name="Liou R.F."/>
            <person name="Kikuchi T."/>
            <person name="Tsai I.J."/>
        </authorList>
    </citation>
    <scope>NUCLEOTIDE SEQUENCE [LARGE SCALE GENOMIC DNA]</scope>
    <source>
        <strain evidence="3 4">FFPRI411160</strain>
    </source>
</reference>
<protein>
    <recommendedName>
        <fullName evidence="5">Shr3 amino acid permease chaperone</fullName>
    </recommendedName>
</protein>
<feature type="transmembrane region" description="Helical" evidence="2">
    <location>
        <begin position="84"/>
        <end position="103"/>
    </location>
</feature>
<organism evidence="3 4">
    <name type="scientific">Pyrrhoderma noxium</name>
    <dbReference type="NCBI Taxonomy" id="2282107"/>
    <lineage>
        <taxon>Eukaryota</taxon>
        <taxon>Fungi</taxon>
        <taxon>Dikarya</taxon>
        <taxon>Basidiomycota</taxon>
        <taxon>Agaricomycotina</taxon>
        <taxon>Agaricomycetes</taxon>
        <taxon>Hymenochaetales</taxon>
        <taxon>Hymenochaetaceae</taxon>
        <taxon>Pyrrhoderma</taxon>
    </lineage>
</organism>
<accession>A0A286UUN2</accession>
<dbReference type="OrthoDB" id="5229808at2759"/>
<name>A0A286UUN2_9AGAM</name>
<evidence type="ECO:0008006" key="5">
    <source>
        <dbReference type="Google" id="ProtNLM"/>
    </source>
</evidence>
<proteinExistence type="predicted"/>
<keyword evidence="2" id="KW-0472">Membrane</keyword>
<gene>
    <name evidence="3" type="ORF">PNOK_0035600</name>
</gene>
<evidence type="ECO:0000256" key="2">
    <source>
        <dbReference type="SAM" id="Phobius"/>
    </source>
</evidence>
<dbReference type="InParanoid" id="A0A286UUN2"/>
<sequence length="218" mass="23654">MGLRVAAIICVTSFLLGILFVHWIADSLTLWKPFITPENVWTCASYYSLFARAPPGMGYVLATVITLGAAFILWSFGDGAAGNLMFDGASIFLYGTAVAVYLYKIIPSFHEIFSAVPVIIPEVIQKSPVPMLLKSEALNLATANLVCSVALTGVMALQAARWWAEQDSDDEDQPEPGASSVPEDSLQLRQARKLLSRDNTNNGVPLATSRIEKTSSLR</sequence>